<sequence>MATHHQYIADDLRRRIESGEFAVGERLPAETKLATRYRVSVPTLRVALDLLQAEGRVEKLQGRGNFVRPLRERTVYDARQDSSDRQAVQGPQLQVSVKVQTVNATSALSALLQVRRGALVSEFEYIGFLGTSVQSLGNVYVPHKVAKLAAPTGSLSPWGDDIRQLLAAAGVRVTSTVQRVVSRLPSAEEREIFRSPAPVLEVERISTDATGRVVEGTLLVLPGDRTEAVFSTGTRDEGLEKAG</sequence>
<protein>
    <submittedName>
        <fullName evidence="5">GntR family transcriptional regulator</fullName>
    </submittedName>
</protein>
<dbReference type="InterPro" id="IPR028978">
    <property type="entry name" value="Chorismate_lyase_/UTRA_dom_sf"/>
</dbReference>
<dbReference type="RefSeq" id="WP_168090640.1">
    <property type="nucleotide sequence ID" value="NZ_JAATER010000001.1"/>
</dbReference>
<dbReference type="CDD" id="cd07377">
    <property type="entry name" value="WHTH_GntR"/>
    <property type="match status" value="1"/>
</dbReference>
<dbReference type="SMART" id="SM00866">
    <property type="entry name" value="UTRA"/>
    <property type="match status" value="1"/>
</dbReference>
<keyword evidence="6" id="KW-1185">Reference proteome</keyword>
<accession>A0A9X2RMU8</accession>
<evidence type="ECO:0000313" key="6">
    <source>
        <dbReference type="Proteomes" id="UP001142374"/>
    </source>
</evidence>
<dbReference type="EMBL" id="JANIID010000020">
    <property type="protein sequence ID" value="MCQ8772258.1"/>
    <property type="molecule type" value="Genomic_DNA"/>
</dbReference>
<dbReference type="Pfam" id="PF00392">
    <property type="entry name" value="GntR"/>
    <property type="match status" value="1"/>
</dbReference>
<keyword evidence="2" id="KW-0238">DNA-binding</keyword>
<dbReference type="Gene3D" id="1.10.10.10">
    <property type="entry name" value="Winged helix-like DNA-binding domain superfamily/Winged helix DNA-binding domain"/>
    <property type="match status" value="1"/>
</dbReference>
<keyword evidence="3" id="KW-0804">Transcription</keyword>
<evidence type="ECO:0000259" key="4">
    <source>
        <dbReference type="PROSITE" id="PS50949"/>
    </source>
</evidence>
<evidence type="ECO:0000256" key="3">
    <source>
        <dbReference type="ARBA" id="ARBA00023163"/>
    </source>
</evidence>
<proteinExistence type="predicted"/>
<dbReference type="PANTHER" id="PTHR44846:SF17">
    <property type="entry name" value="GNTR-FAMILY TRANSCRIPTIONAL REGULATOR"/>
    <property type="match status" value="1"/>
</dbReference>
<dbReference type="SUPFAM" id="SSF46785">
    <property type="entry name" value="Winged helix' DNA-binding domain"/>
    <property type="match status" value="1"/>
</dbReference>
<evidence type="ECO:0000313" key="5">
    <source>
        <dbReference type="EMBL" id="MCQ8772258.1"/>
    </source>
</evidence>
<dbReference type="AlphaFoldDB" id="A0A9X2RMU8"/>
<dbReference type="GO" id="GO:0003677">
    <property type="term" value="F:DNA binding"/>
    <property type="evidence" value="ECO:0007669"/>
    <property type="project" value="UniProtKB-KW"/>
</dbReference>
<evidence type="ECO:0000256" key="2">
    <source>
        <dbReference type="ARBA" id="ARBA00023125"/>
    </source>
</evidence>
<dbReference type="InterPro" id="IPR036390">
    <property type="entry name" value="WH_DNA-bd_sf"/>
</dbReference>
<organism evidence="5 6">
    <name type="scientific">Streptomyces telluris</name>
    <dbReference type="NCBI Taxonomy" id="2720021"/>
    <lineage>
        <taxon>Bacteria</taxon>
        <taxon>Bacillati</taxon>
        <taxon>Actinomycetota</taxon>
        <taxon>Actinomycetes</taxon>
        <taxon>Kitasatosporales</taxon>
        <taxon>Streptomycetaceae</taxon>
        <taxon>Streptomyces</taxon>
    </lineage>
</organism>
<comment type="caution">
    <text evidence="5">The sequence shown here is derived from an EMBL/GenBank/DDBJ whole genome shotgun (WGS) entry which is preliminary data.</text>
</comment>
<reference evidence="5" key="1">
    <citation type="submission" date="2022-06" db="EMBL/GenBank/DDBJ databases">
        <title>WGS of actinobacteria.</title>
        <authorList>
            <person name="Thawai C."/>
        </authorList>
    </citation>
    <scope>NUCLEOTIDE SEQUENCE</scope>
    <source>
        <strain evidence="5">AA8</strain>
    </source>
</reference>
<dbReference type="GO" id="GO:0045892">
    <property type="term" value="P:negative regulation of DNA-templated transcription"/>
    <property type="evidence" value="ECO:0007669"/>
    <property type="project" value="TreeGrafter"/>
</dbReference>
<dbReference type="InterPro" id="IPR000524">
    <property type="entry name" value="Tscrpt_reg_HTH_GntR"/>
</dbReference>
<name>A0A9X2RMU8_9ACTN</name>
<keyword evidence="1" id="KW-0805">Transcription regulation</keyword>
<evidence type="ECO:0000256" key="1">
    <source>
        <dbReference type="ARBA" id="ARBA00023015"/>
    </source>
</evidence>
<feature type="domain" description="HTH gntR-type" evidence="4">
    <location>
        <begin position="2"/>
        <end position="70"/>
    </location>
</feature>
<dbReference type="PANTHER" id="PTHR44846">
    <property type="entry name" value="MANNOSYL-D-GLYCERATE TRANSPORT/METABOLISM SYSTEM REPRESSOR MNGR-RELATED"/>
    <property type="match status" value="1"/>
</dbReference>
<dbReference type="SUPFAM" id="SSF64288">
    <property type="entry name" value="Chorismate lyase-like"/>
    <property type="match status" value="1"/>
</dbReference>
<dbReference type="Pfam" id="PF07702">
    <property type="entry name" value="UTRA"/>
    <property type="match status" value="1"/>
</dbReference>
<dbReference type="InterPro" id="IPR011663">
    <property type="entry name" value="UTRA"/>
</dbReference>
<dbReference type="Proteomes" id="UP001142374">
    <property type="component" value="Unassembled WGS sequence"/>
</dbReference>
<dbReference type="Gene3D" id="3.40.1410.10">
    <property type="entry name" value="Chorismate lyase-like"/>
    <property type="match status" value="1"/>
</dbReference>
<dbReference type="InterPro" id="IPR050679">
    <property type="entry name" value="Bact_HTH_transcr_reg"/>
</dbReference>
<dbReference type="SMART" id="SM00345">
    <property type="entry name" value="HTH_GNTR"/>
    <property type="match status" value="1"/>
</dbReference>
<dbReference type="PROSITE" id="PS50949">
    <property type="entry name" value="HTH_GNTR"/>
    <property type="match status" value="1"/>
</dbReference>
<gene>
    <name evidence="5" type="ORF">NQU55_21170</name>
</gene>
<dbReference type="InterPro" id="IPR036388">
    <property type="entry name" value="WH-like_DNA-bd_sf"/>
</dbReference>
<dbReference type="GO" id="GO:0003700">
    <property type="term" value="F:DNA-binding transcription factor activity"/>
    <property type="evidence" value="ECO:0007669"/>
    <property type="project" value="InterPro"/>
</dbReference>